<protein>
    <recommendedName>
        <fullName evidence="8">AMP-dependent synthetase/ligase domain-containing protein</fullName>
    </recommendedName>
</protein>
<name>A0A4U5MJN5_STECR</name>
<dbReference type="GO" id="GO:0005777">
    <property type="term" value="C:peroxisome"/>
    <property type="evidence" value="ECO:0007669"/>
    <property type="project" value="UniProtKB-SubCell"/>
</dbReference>
<comment type="caution">
    <text evidence="6">The sequence shown here is derived from an EMBL/GenBank/DDBJ whole genome shotgun (WGS) entry which is preliminary data.</text>
</comment>
<dbReference type="STRING" id="34508.A0A4U5MJN5"/>
<feature type="domain" description="AMP-dependent synthetase/ligase" evidence="4">
    <location>
        <begin position="25"/>
        <end position="400"/>
    </location>
</feature>
<evidence type="ECO:0000313" key="6">
    <source>
        <dbReference type="EMBL" id="TKR69594.1"/>
    </source>
</evidence>
<sequence>MIHKSLFGKPLPIKGSFPAIVLDALKKNGDKTALIHAETKQKVSFAKLHQQAHSVASYLEKIGFKKGHVACSAIPNCLEFPALVLGVTMQGGVFSGTNFAFTEYELESIFGICNPKLVLCHSSNLDRVLKIKSKLPSIQHIILVPEKNESAKPYPEGVVPLAEVLETPVNPHYKLTEVDVIKDPMIMPHSSGTTGPPKAVMLSSTNLASVCTVFNDHVEKQIMQKIDPSYKLTETFDLIIQPVSFVYGFRVLFSNLIYGQTSVLMPRFDLELYCKNVEEYKVRFLKMTPPLFVLLCKSPVVDNYDMSSVQAIMTCSAPLGQGLSDLAMKRFENLKVVGQAFAQSETNFITTMTHEPKLGASGKLLPHLEMKVMDVETKESLEYNKPGEICVRGSAVMIGYSNRPEATAEAIDSEGWLHTGDVGYVDEDGFLFVVDRLKEMIKVEGYQVAPAEIEDILLKHPNVQDSAVVGKPDDFAGEVPVAFVVLSNTETSKEEVMSFVNDQLVRYKHLKDVFFIEKVPKSITGKISRRLLREQFKK</sequence>
<evidence type="ECO:0008006" key="8">
    <source>
        <dbReference type="Google" id="ProtNLM"/>
    </source>
</evidence>
<dbReference type="EMBL" id="AZBU02000007">
    <property type="protein sequence ID" value="TKR69594.1"/>
    <property type="molecule type" value="Genomic_DNA"/>
</dbReference>
<evidence type="ECO:0000256" key="3">
    <source>
        <dbReference type="ARBA" id="ARBA00023140"/>
    </source>
</evidence>
<dbReference type="Gene3D" id="3.30.300.30">
    <property type="match status" value="1"/>
</dbReference>
<comment type="similarity">
    <text evidence="2">Belongs to the ATP-dependent AMP-binding enzyme family.</text>
</comment>
<accession>A0A4U5MJN5</accession>
<dbReference type="SUPFAM" id="SSF56801">
    <property type="entry name" value="Acetyl-CoA synthetase-like"/>
    <property type="match status" value="1"/>
</dbReference>
<evidence type="ECO:0000259" key="5">
    <source>
        <dbReference type="Pfam" id="PF13193"/>
    </source>
</evidence>
<dbReference type="Gene3D" id="3.40.50.980">
    <property type="match status" value="2"/>
</dbReference>
<gene>
    <name evidence="6" type="ORF">L596_021734</name>
</gene>
<evidence type="ECO:0000259" key="4">
    <source>
        <dbReference type="Pfam" id="PF00501"/>
    </source>
</evidence>
<proteinExistence type="inferred from homology"/>
<dbReference type="OrthoDB" id="10253869at2759"/>
<dbReference type="InterPro" id="IPR000873">
    <property type="entry name" value="AMP-dep_synth/lig_dom"/>
</dbReference>
<feature type="domain" description="AMP-binding enzyme C-terminal" evidence="5">
    <location>
        <begin position="452"/>
        <end position="526"/>
    </location>
</feature>
<evidence type="ECO:0000313" key="7">
    <source>
        <dbReference type="Proteomes" id="UP000298663"/>
    </source>
</evidence>
<dbReference type="FunFam" id="3.30.300.30:FF:000007">
    <property type="entry name" value="4-coumarate--CoA ligase 2"/>
    <property type="match status" value="1"/>
</dbReference>
<dbReference type="InterPro" id="IPR045851">
    <property type="entry name" value="AMP-bd_C_sf"/>
</dbReference>
<dbReference type="PANTHER" id="PTHR24096">
    <property type="entry name" value="LONG-CHAIN-FATTY-ACID--COA LIGASE"/>
    <property type="match status" value="1"/>
</dbReference>
<dbReference type="InterPro" id="IPR020845">
    <property type="entry name" value="AMP-binding_CS"/>
</dbReference>
<dbReference type="PROSITE" id="PS00455">
    <property type="entry name" value="AMP_BINDING"/>
    <property type="match status" value="1"/>
</dbReference>
<dbReference type="Proteomes" id="UP000298663">
    <property type="component" value="Unassembled WGS sequence"/>
</dbReference>
<comment type="subcellular location">
    <subcellularLocation>
        <location evidence="1">Peroxisome</location>
    </subcellularLocation>
</comment>
<keyword evidence="7" id="KW-1185">Reference proteome</keyword>
<dbReference type="InterPro" id="IPR025110">
    <property type="entry name" value="AMP-bd_C"/>
</dbReference>
<dbReference type="Gene3D" id="2.30.38.10">
    <property type="entry name" value="Luciferase, Domain 3"/>
    <property type="match status" value="1"/>
</dbReference>
<evidence type="ECO:0000256" key="1">
    <source>
        <dbReference type="ARBA" id="ARBA00004275"/>
    </source>
</evidence>
<dbReference type="Pfam" id="PF13193">
    <property type="entry name" value="AMP-binding_C"/>
    <property type="match status" value="1"/>
</dbReference>
<evidence type="ECO:0000256" key="2">
    <source>
        <dbReference type="ARBA" id="ARBA00006432"/>
    </source>
</evidence>
<keyword evidence="3" id="KW-0576">Peroxisome</keyword>
<dbReference type="AlphaFoldDB" id="A0A4U5MJN5"/>
<dbReference type="PANTHER" id="PTHR24096:SF422">
    <property type="entry name" value="BCDNA.GH02901"/>
    <property type="match status" value="1"/>
</dbReference>
<dbReference type="GO" id="GO:0016405">
    <property type="term" value="F:CoA-ligase activity"/>
    <property type="evidence" value="ECO:0007669"/>
    <property type="project" value="TreeGrafter"/>
</dbReference>
<organism evidence="6 7">
    <name type="scientific">Steinernema carpocapsae</name>
    <name type="common">Entomopathogenic nematode</name>
    <dbReference type="NCBI Taxonomy" id="34508"/>
    <lineage>
        <taxon>Eukaryota</taxon>
        <taxon>Metazoa</taxon>
        <taxon>Ecdysozoa</taxon>
        <taxon>Nematoda</taxon>
        <taxon>Chromadorea</taxon>
        <taxon>Rhabditida</taxon>
        <taxon>Tylenchina</taxon>
        <taxon>Panagrolaimomorpha</taxon>
        <taxon>Strongyloidoidea</taxon>
        <taxon>Steinernematidae</taxon>
        <taxon>Steinernema</taxon>
    </lineage>
</organism>
<dbReference type="Pfam" id="PF00501">
    <property type="entry name" value="AMP-binding"/>
    <property type="match status" value="1"/>
</dbReference>
<reference evidence="6 7" key="1">
    <citation type="journal article" date="2015" name="Genome Biol.">
        <title>Comparative genomics of Steinernema reveals deeply conserved gene regulatory networks.</title>
        <authorList>
            <person name="Dillman A.R."/>
            <person name="Macchietto M."/>
            <person name="Porter C.F."/>
            <person name="Rogers A."/>
            <person name="Williams B."/>
            <person name="Antoshechkin I."/>
            <person name="Lee M.M."/>
            <person name="Goodwin Z."/>
            <person name="Lu X."/>
            <person name="Lewis E.E."/>
            <person name="Goodrich-Blair H."/>
            <person name="Stock S.P."/>
            <person name="Adams B.J."/>
            <person name="Sternberg P.W."/>
            <person name="Mortazavi A."/>
        </authorList>
    </citation>
    <scope>NUCLEOTIDE SEQUENCE [LARGE SCALE GENOMIC DNA]</scope>
    <source>
        <strain evidence="6 7">ALL</strain>
    </source>
</reference>
<reference evidence="6 7" key="2">
    <citation type="journal article" date="2019" name="G3 (Bethesda)">
        <title>Hybrid Assembly of the Genome of the Entomopathogenic Nematode Steinernema carpocapsae Identifies the X-Chromosome.</title>
        <authorList>
            <person name="Serra L."/>
            <person name="Macchietto M."/>
            <person name="Macias-Munoz A."/>
            <person name="McGill C.J."/>
            <person name="Rodriguez I.M."/>
            <person name="Rodriguez B."/>
            <person name="Murad R."/>
            <person name="Mortazavi A."/>
        </authorList>
    </citation>
    <scope>NUCLEOTIDE SEQUENCE [LARGE SCALE GENOMIC DNA]</scope>
    <source>
        <strain evidence="6 7">ALL</strain>
    </source>
</reference>